<comment type="function">
    <text evidence="9">Catalyzes a mechanistically unusual reaction, the ATP-dependent insertion of CO2 between the N7 and N8 nitrogen atoms of 7,8-diaminopelargonic acid (DAPA, also called 7,8-diammoniononanoate) to form a ureido ring.</text>
</comment>
<evidence type="ECO:0000256" key="3">
    <source>
        <dbReference type="ARBA" id="ARBA00022723"/>
    </source>
</evidence>
<keyword evidence="3 9" id="KW-0479">Metal-binding</keyword>
<evidence type="ECO:0000256" key="6">
    <source>
        <dbReference type="ARBA" id="ARBA00022840"/>
    </source>
</evidence>
<comment type="catalytic activity">
    <reaction evidence="8">
        <text>(7R,8S)-8-amino-7-(carboxyamino)nonanoate + ATP = (4R,5S)-dethiobiotin + ADP + phosphate + H(+)</text>
        <dbReference type="Rhea" id="RHEA:63684"/>
        <dbReference type="ChEBI" id="CHEBI:15378"/>
        <dbReference type="ChEBI" id="CHEBI:30616"/>
        <dbReference type="ChEBI" id="CHEBI:43474"/>
        <dbReference type="ChEBI" id="CHEBI:149470"/>
        <dbReference type="ChEBI" id="CHEBI:149473"/>
        <dbReference type="ChEBI" id="CHEBI:456216"/>
    </reaction>
</comment>
<dbReference type="NCBIfam" id="TIGR00347">
    <property type="entry name" value="bioD"/>
    <property type="match status" value="1"/>
</dbReference>
<comment type="caution">
    <text evidence="9">Lacks conserved residue(s) required for the propagation of feature annotation.</text>
</comment>
<comment type="pathway">
    <text evidence="9">Cofactor biosynthesis; biotin biosynthesis; biotin from 7,8-diaminononanoate: step 1/2.</text>
</comment>
<gene>
    <name evidence="9 10" type="primary">bioD</name>
    <name evidence="10" type="ORF">ACFQ35_15310</name>
</gene>
<comment type="caution">
    <text evidence="10">The sequence shown here is derived from an EMBL/GenBank/DDBJ whole genome shotgun (WGS) entry which is preliminary data.</text>
</comment>
<evidence type="ECO:0000313" key="11">
    <source>
        <dbReference type="Proteomes" id="UP001597263"/>
    </source>
</evidence>
<feature type="binding site" evidence="9">
    <location>
        <position position="45"/>
    </location>
    <ligand>
        <name>Mg(2+)</name>
        <dbReference type="ChEBI" id="CHEBI:18420"/>
    </ligand>
</feature>
<evidence type="ECO:0000256" key="2">
    <source>
        <dbReference type="ARBA" id="ARBA00022598"/>
    </source>
</evidence>
<keyword evidence="6 9" id="KW-0067">ATP-binding</keyword>
<evidence type="ECO:0000256" key="5">
    <source>
        <dbReference type="ARBA" id="ARBA00022756"/>
    </source>
</evidence>
<feature type="binding site" evidence="9">
    <location>
        <begin position="183"/>
        <end position="185"/>
    </location>
    <ligand>
        <name>ATP</name>
        <dbReference type="ChEBI" id="CHEBI:30616"/>
    </ligand>
</feature>
<evidence type="ECO:0000256" key="7">
    <source>
        <dbReference type="ARBA" id="ARBA00022842"/>
    </source>
</evidence>
<evidence type="ECO:0000313" key="10">
    <source>
        <dbReference type="EMBL" id="MFD1228510.1"/>
    </source>
</evidence>
<dbReference type="EC" id="6.3.3.3" evidence="9"/>
<dbReference type="InterPro" id="IPR004472">
    <property type="entry name" value="DTB_synth_BioD"/>
</dbReference>
<dbReference type="CDD" id="cd03109">
    <property type="entry name" value="DTBS"/>
    <property type="match status" value="1"/>
</dbReference>
<comment type="catalytic activity">
    <reaction evidence="9">
        <text>(7R,8S)-7,8-diammoniononanoate + CO2 + ATP = (4R,5S)-dethiobiotin + ADP + phosphate + 3 H(+)</text>
        <dbReference type="Rhea" id="RHEA:15805"/>
        <dbReference type="ChEBI" id="CHEBI:15378"/>
        <dbReference type="ChEBI" id="CHEBI:16526"/>
        <dbReference type="ChEBI" id="CHEBI:30616"/>
        <dbReference type="ChEBI" id="CHEBI:43474"/>
        <dbReference type="ChEBI" id="CHEBI:149469"/>
        <dbReference type="ChEBI" id="CHEBI:149473"/>
        <dbReference type="ChEBI" id="CHEBI:456216"/>
        <dbReference type="EC" id="6.3.3.3"/>
    </reaction>
</comment>
<dbReference type="PANTHER" id="PTHR43210">
    <property type="entry name" value="DETHIOBIOTIN SYNTHETASE"/>
    <property type="match status" value="1"/>
</dbReference>
<dbReference type="PIRSF" id="PIRSF006755">
    <property type="entry name" value="DTB_synth"/>
    <property type="match status" value="1"/>
</dbReference>
<protein>
    <recommendedName>
        <fullName evidence="9">ATP-dependent dethiobiotin synthetase BioD</fullName>
        <ecNumber evidence="9">6.3.3.3</ecNumber>
    </recommendedName>
    <alternativeName>
        <fullName evidence="9">DTB synthetase</fullName>
        <shortName evidence="9">DTBS</shortName>
    </alternativeName>
    <alternativeName>
        <fullName evidence="9">Dethiobiotin synthase</fullName>
    </alternativeName>
</protein>
<dbReference type="Pfam" id="PF13500">
    <property type="entry name" value="AAA_26"/>
    <property type="match status" value="1"/>
</dbReference>
<feature type="binding site" evidence="9">
    <location>
        <begin position="14"/>
        <end position="19"/>
    </location>
    <ligand>
        <name>ATP</name>
        <dbReference type="ChEBI" id="CHEBI:30616"/>
    </ligand>
</feature>
<comment type="similarity">
    <text evidence="9">Belongs to the dethiobiotin synthetase family.</text>
</comment>
<feature type="binding site" evidence="9">
    <location>
        <position position="45"/>
    </location>
    <ligand>
        <name>ATP</name>
        <dbReference type="ChEBI" id="CHEBI:30616"/>
    </ligand>
</feature>
<name>A0ABW3V9L0_9HYPH</name>
<dbReference type="GO" id="GO:0004141">
    <property type="term" value="F:dethiobiotin synthase activity"/>
    <property type="evidence" value="ECO:0007669"/>
    <property type="project" value="UniProtKB-EC"/>
</dbReference>
<evidence type="ECO:0000256" key="9">
    <source>
        <dbReference type="HAMAP-Rule" id="MF_00336"/>
    </source>
</evidence>
<feature type="binding site" evidence="9">
    <location>
        <position position="18"/>
    </location>
    <ligand>
        <name>Mg(2+)</name>
        <dbReference type="ChEBI" id="CHEBI:18420"/>
    </ligand>
</feature>
<organism evidence="10 11">
    <name type="scientific">Pseudochrobactrum kiredjianiae</name>
    <dbReference type="NCBI Taxonomy" id="386305"/>
    <lineage>
        <taxon>Bacteria</taxon>
        <taxon>Pseudomonadati</taxon>
        <taxon>Pseudomonadota</taxon>
        <taxon>Alphaproteobacteria</taxon>
        <taxon>Hyphomicrobiales</taxon>
        <taxon>Brucellaceae</taxon>
        <taxon>Pseudochrobactrum</taxon>
    </lineage>
</organism>
<evidence type="ECO:0000256" key="4">
    <source>
        <dbReference type="ARBA" id="ARBA00022741"/>
    </source>
</evidence>
<evidence type="ECO:0000256" key="8">
    <source>
        <dbReference type="ARBA" id="ARBA00047386"/>
    </source>
</evidence>
<keyword evidence="4 9" id="KW-0547">Nucleotide-binding</keyword>
<comment type="subunit">
    <text evidence="9">Homodimer.</text>
</comment>
<dbReference type="RefSeq" id="WP_289385097.1">
    <property type="nucleotide sequence ID" value="NZ_JAUCBM010000001.1"/>
</dbReference>
<keyword evidence="7 9" id="KW-0460">Magnesium</keyword>
<proteinExistence type="inferred from homology"/>
<dbReference type="HAMAP" id="MF_00336">
    <property type="entry name" value="BioD"/>
    <property type="match status" value="1"/>
</dbReference>
<keyword evidence="1 9" id="KW-0963">Cytoplasm</keyword>
<feature type="active site" evidence="9">
    <location>
        <position position="34"/>
    </location>
</feature>
<feature type="binding site" evidence="9">
    <location>
        <position position="99"/>
    </location>
    <ligand>
        <name>Mg(2+)</name>
        <dbReference type="ChEBI" id="CHEBI:18420"/>
    </ligand>
</feature>
<dbReference type="Gene3D" id="3.40.50.300">
    <property type="entry name" value="P-loop containing nucleotide triphosphate hydrolases"/>
    <property type="match status" value="1"/>
</dbReference>
<dbReference type="Proteomes" id="UP001597263">
    <property type="component" value="Unassembled WGS sequence"/>
</dbReference>
<sequence length="211" mass="23065">MSNPVFIVSGTDTGIGKTIFSAALTQALQGSYWKPVQSGLEEETDSETVRRLAPECPVLPEQWRLQLPASPHLSAETEGVEIEPAALNIPHCNRPLVVEGAGGLMVPLTRSQTYLDIFARWQQPVILCARTQLGTINHSLLSLEALHSRNIPVLGVVFIGHAHEDSEGIICELGKVRRLGRLPVLDDLNPQTLRQAFAENFNLDDFTGGAR</sequence>
<reference evidence="11" key="1">
    <citation type="journal article" date="2019" name="Int. J. Syst. Evol. Microbiol.">
        <title>The Global Catalogue of Microorganisms (GCM) 10K type strain sequencing project: providing services to taxonomists for standard genome sequencing and annotation.</title>
        <authorList>
            <consortium name="The Broad Institute Genomics Platform"/>
            <consortium name="The Broad Institute Genome Sequencing Center for Infectious Disease"/>
            <person name="Wu L."/>
            <person name="Ma J."/>
        </authorList>
    </citation>
    <scope>NUCLEOTIDE SEQUENCE [LARGE SCALE GENOMIC DNA]</scope>
    <source>
        <strain evidence="11">CCUG 49584</strain>
    </source>
</reference>
<dbReference type="SUPFAM" id="SSF52540">
    <property type="entry name" value="P-loop containing nucleoside triphosphate hydrolases"/>
    <property type="match status" value="1"/>
</dbReference>
<dbReference type="EMBL" id="JBHTMA010000040">
    <property type="protein sequence ID" value="MFD1228510.1"/>
    <property type="molecule type" value="Genomic_DNA"/>
</dbReference>
<dbReference type="PANTHER" id="PTHR43210:SF2">
    <property type="entry name" value="ATP-DEPENDENT DETHIOBIOTIN SYNTHETASE BIOD 2"/>
    <property type="match status" value="1"/>
</dbReference>
<comment type="subcellular location">
    <subcellularLocation>
        <location evidence="9">Cytoplasm</location>
    </subcellularLocation>
</comment>
<feature type="binding site" evidence="9">
    <location>
        <begin position="99"/>
        <end position="102"/>
    </location>
    <ligand>
        <name>ATP</name>
        <dbReference type="ChEBI" id="CHEBI:30616"/>
    </ligand>
</feature>
<dbReference type="InterPro" id="IPR027417">
    <property type="entry name" value="P-loop_NTPase"/>
</dbReference>
<feature type="binding site" evidence="9">
    <location>
        <position position="38"/>
    </location>
    <ligand>
        <name>substrate</name>
    </ligand>
</feature>
<comment type="cofactor">
    <cofactor evidence="9">
        <name>Mg(2+)</name>
        <dbReference type="ChEBI" id="CHEBI:18420"/>
    </cofactor>
</comment>
<accession>A0ABW3V9L0</accession>
<keyword evidence="5 9" id="KW-0093">Biotin biosynthesis</keyword>
<keyword evidence="2 9" id="KW-0436">Ligase</keyword>
<keyword evidence="11" id="KW-1185">Reference proteome</keyword>
<evidence type="ECO:0000256" key="1">
    <source>
        <dbReference type="ARBA" id="ARBA00022490"/>
    </source>
</evidence>